<dbReference type="RefSeq" id="XP_004487214.2">
    <property type="nucleotide sequence ID" value="XM_004487157.3"/>
</dbReference>
<dbReference type="InterPro" id="IPR010417">
    <property type="entry name" value="Embryo-specific_ATS3"/>
</dbReference>
<name>A0A1S2XCK4_CICAR</name>
<evidence type="ECO:0000313" key="2">
    <source>
        <dbReference type="RefSeq" id="XP_004487214.2"/>
    </source>
</evidence>
<dbReference type="Proteomes" id="UP000087171">
    <property type="component" value="Chromosome Ca1"/>
</dbReference>
<dbReference type="KEGG" id="cam:101491608"/>
<gene>
    <name evidence="2" type="primary">LOC101491608</name>
</gene>
<dbReference type="AlphaFoldDB" id="A0A1S2XCK4"/>
<evidence type="ECO:0000313" key="1">
    <source>
        <dbReference type="Proteomes" id="UP000087171"/>
    </source>
</evidence>
<dbReference type="SUPFAM" id="SSF49723">
    <property type="entry name" value="Lipase/lipooxygenase domain (PLAT/LH2 domain)"/>
    <property type="match status" value="1"/>
</dbReference>
<dbReference type="PANTHER" id="PTHR31718:SF31">
    <property type="entry name" value="OS01G0172800 PROTEIN"/>
    <property type="match status" value="1"/>
</dbReference>
<keyword evidence="1" id="KW-1185">Reference proteome</keyword>
<dbReference type="OrthoDB" id="1920702at2759"/>
<sequence length="174" mass="20037">MQKRKEVSKIMKAFTLILTFSIIVILSHATPTLLTRFKPQMNQSSALDDVQPQNVAERNCNYMVTIKTSCHSPRRTNDKITVLFGDFKHFVPIRTPKMNSNSKRFERCTTTKFKLLGSCLNKLCRLYVIRSGSDGWMPEYVTVDDYKNTPISIYFSTFFPDDGAGYGLNFCYED</sequence>
<protein>
    <submittedName>
        <fullName evidence="2">Embryo-specific protein ATS3A-like isoform X1</fullName>
    </submittedName>
</protein>
<reference evidence="1" key="1">
    <citation type="journal article" date="2013" name="Nat. Biotechnol.">
        <title>Draft genome sequence of chickpea (Cicer arietinum) provides a resource for trait improvement.</title>
        <authorList>
            <person name="Varshney R.K."/>
            <person name="Song C."/>
            <person name="Saxena R.K."/>
            <person name="Azam S."/>
            <person name="Yu S."/>
            <person name="Sharpe A.G."/>
            <person name="Cannon S."/>
            <person name="Baek J."/>
            <person name="Rosen B.D."/>
            <person name="Tar'an B."/>
            <person name="Millan T."/>
            <person name="Zhang X."/>
            <person name="Ramsay L.D."/>
            <person name="Iwata A."/>
            <person name="Wang Y."/>
            <person name="Nelson W."/>
            <person name="Farmer A.D."/>
            <person name="Gaur P.M."/>
            <person name="Soderlund C."/>
            <person name="Penmetsa R.V."/>
            <person name="Xu C."/>
            <person name="Bharti A.K."/>
            <person name="He W."/>
            <person name="Winter P."/>
            <person name="Zhao S."/>
            <person name="Hane J.K."/>
            <person name="Carrasquilla-Garcia N."/>
            <person name="Condie J.A."/>
            <person name="Upadhyaya H.D."/>
            <person name="Luo M.C."/>
            <person name="Thudi M."/>
            <person name="Gowda C.L."/>
            <person name="Singh N.P."/>
            <person name="Lichtenzveig J."/>
            <person name="Gali K.K."/>
            <person name="Rubio J."/>
            <person name="Nadarajan N."/>
            <person name="Dolezel J."/>
            <person name="Bansal K.C."/>
            <person name="Xu X."/>
            <person name="Edwards D."/>
            <person name="Zhang G."/>
            <person name="Kahl G."/>
            <person name="Gil J."/>
            <person name="Singh K.B."/>
            <person name="Datta S.K."/>
            <person name="Jackson S.A."/>
            <person name="Wang J."/>
            <person name="Cook D.R."/>
        </authorList>
    </citation>
    <scope>NUCLEOTIDE SEQUENCE [LARGE SCALE GENOMIC DNA]</scope>
    <source>
        <strain evidence="1">cv. CDC Frontier</strain>
    </source>
</reference>
<reference evidence="2" key="2">
    <citation type="submission" date="2025-08" db="UniProtKB">
        <authorList>
            <consortium name="RefSeq"/>
        </authorList>
    </citation>
    <scope>IDENTIFICATION</scope>
    <source>
        <tissue evidence="2">Etiolated seedlings</tissue>
    </source>
</reference>
<accession>A0A1S2XCK4</accession>
<dbReference type="InterPro" id="IPR036392">
    <property type="entry name" value="PLAT/LH2_dom_sf"/>
</dbReference>
<dbReference type="Gene3D" id="2.40.180.10">
    <property type="entry name" value="Catalase core domain"/>
    <property type="match status" value="1"/>
</dbReference>
<dbReference type="PaxDb" id="3827-XP_004487214.1"/>
<dbReference type="GeneID" id="101491608"/>
<dbReference type="Pfam" id="PF06232">
    <property type="entry name" value="ATS3"/>
    <property type="match status" value="1"/>
</dbReference>
<dbReference type="STRING" id="3827.A0A1S2XCK4"/>
<proteinExistence type="predicted"/>
<dbReference type="PANTHER" id="PTHR31718">
    <property type="entry name" value="PLAT DOMAIN-CONTAINING PROTEIN"/>
    <property type="match status" value="1"/>
</dbReference>
<organism evidence="1 2">
    <name type="scientific">Cicer arietinum</name>
    <name type="common">Chickpea</name>
    <name type="synonym">Garbanzo</name>
    <dbReference type="NCBI Taxonomy" id="3827"/>
    <lineage>
        <taxon>Eukaryota</taxon>
        <taxon>Viridiplantae</taxon>
        <taxon>Streptophyta</taxon>
        <taxon>Embryophyta</taxon>
        <taxon>Tracheophyta</taxon>
        <taxon>Spermatophyta</taxon>
        <taxon>Magnoliopsida</taxon>
        <taxon>eudicotyledons</taxon>
        <taxon>Gunneridae</taxon>
        <taxon>Pentapetalae</taxon>
        <taxon>rosids</taxon>
        <taxon>fabids</taxon>
        <taxon>Fabales</taxon>
        <taxon>Fabaceae</taxon>
        <taxon>Papilionoideae</taxon>
        <taxon>50 kb inversion clade</taxon>
        <taxon>NPAAA clade</taxon>
        <taxon>Hologalegina</taxon>
        <taxon>IRL clade</taxon>
        <taxon>Cicereae</taxon>
        <taxon>Cicer</taxon>
    </lineage>
</organism>